<dbReference type="OrthoDB" id="2883672at2759"/>
<keyword evidence="3" id="KW-1185">Reference proteome</keyword>
<name>A0A0D2PAJ2_HYPSF</name>
<sequence>MPKAHGKLDIQYAETMQNHPFGIALYYPPPTTVLKPGAVGYFDAYGSWNVIADLEDATELARNGFSLSAGLTKAPADNGIKWGPKTSSSTKATKIDLSAGIDPAPGIPVTASAVYSYHIDSDIGAILLTSAPVTHERYYHSTPFKNWMKDNAHIILDRWRYEAKEFGMWIVTSTFSTRKCAINMWTTRKRGIKVGFSADVAGVGQIGPGVEWYRSHTDEGWGEYSSEGEHKSVVFFGGLRFRFSQNFRKVATLVAEGPYGRTIRRPIEEQLEGGIADSDEDTPSELISSVPDPEDEDKEFKIECENYEEEETDQDTSVD</sequence>
<dbReference type="Proteomes" id="UP000054270">
    <property type="component" value="Unassembled WGS sequence"/>
</dbReference>
<organism evidence="2 3">
    <name type="scientific">Hypholoma sublateritium (strain FD-334 SS-4)</name>
    <dbReference type="NCBI Taxonomy" id="945553"/>
    <lineage>
        <taxon>Eukaryota</taxon>
        <taxon>Fungi</taxon>
        <taxon>Dikarya</taxon>
        <taxon>Basidiomycota</taxon>
        <taxon>Agaricomycotina</taxon>
        <taxon>Agaricomycetes</taxon>
        <taxon>Agaricomycetidae</taxon>
        <taxon>Agaricales</taxon>
        <taxon>Agaricineae</taxon>
        <taxon>Strophariaceae</taxon>
        <taxon>Hypholoma</taxon>
    </lineage>
</organism>
<evidence type="ECO:0000256" key="1">
    <source>
        <dbReference type="SAM" id="MobiDB-lite"/>
    </source>
</evidence>
<evidence type="ECO:0000313" key="3">
    <source>
        <dbReference type="Proteomes" id="UP000054270"/>
    </source>
</evidence>
<gene>
    <name evidence="2" type="ORF">HYPSUDRAFT_46553</name>
</gene>
<reference evidence="3" key="1">
    <citation type="submission" date="2014-04" db="EMBL/GenBank/DDBJ databases">
        <title>Evolutionary Origins and Diversification of the Mycorrhizal Mutualists.</title>
        <authorList>
            <consortium name="DOE Joint Genome Institute"/>
            <consortium name="Mycorrhizal Genomics Consortium"/>
            <person name="Kohler A."/>
            <person name="Kuo A."/>
            <person name="Nagy L.G."/>
            <person name="Floudas D."/>
            <person name="Copeland A."/>
            <person name="Barry K.W."/>
            <person name="Cichocki N."/>
            <person name="Veneault-Fourrey C."/>
            <person name="LaButti K."/>
            <person name="Lindquist E.A."/>
            <person name="Lipzen A."/>
            <person name="Lundell T."/>
            <person name="Morin E."/>
            <person name="Murat C."/>
            <person name="Riley R."/>
            <person name="Ohm R."/>
            <person name="Sun H."/>
            <person name="Tunlid A."/>
            <person name="Henrissat B."/>
            <person name="Grigoriev I.V."/>
            <person name="Hibbett D.S."/>
            <person name="Martin F."/>
        </authorList>
    </citation>
    <scope>NUCLEOTIDE SEQUENCE [LARGE SCALE GENOMIC DNA]</scope>
    <source>
        <strain evidence="3">FD-334 SS-4</strain>
    </source>
</reference>
<feature type="region of interest" description="Disordered" evidence="1">
    <location>
        <begin position="273"/>
        <end position="299"/>
    </location>
</feature>
<dbReference type="EMBL" id="KN817605">
    <property type="protein sequence ID" value="KJA17345.1"/>
    <property type="molecule type" value="Genomic_DNA"/>
</dbReference>
<dbReference type="STRING" id="945553.A0A0D2PAJ2"/>
<accession>A0A0D2PAJ2</accession>
<proteinExistence type="predicted"/>
<protein>
    <submittedName>
        <fullName evidence="2">Uncharacterized protein</fullName>
    </submittedName>
</protein>
<dbReference type="AlphaFoldDB" id="A0A0D2PAJ2"/>
<evidence type="ECO:0000313" key="2">
    <source>
        <dbReference type="EMBL" id="KJA17345.1"/>
    </source>
</evidence>
<dbReference type="OMA" id="HERYYHK"/>